<protein>
    <submittedName>
        <fullName evidence="7">DNA-binding protein with winged-HTH domain</fullName>
    </submittedName>
</protein>
<keyword evidence="1" id="KW-0677">Repeat</keyword>
<dbReference type="InterPro" id="IPR001867">
    <property type="entry name" value="OmpR/PhoB-type_DNA-bd"/>
</dbReference>
<name>I3ZIV4_TERRK</name>
<dbReference type="InterPro" id="IPR011990">
    <property type="entry name" value="TPR-like_helical_dom_sf"/>
</dbReference>
<dbReference type="Gene3D" id="1.10.10.10">
    <property type="entry name" value="Winged helix-like DNA-binding domain superfamily/Winged helix DNA-binding domain"/>
    <property type="match status" value="1"/>
</dbReference>
<evidence type="ECO:0000313" key="8">
    <source>
        <dbReference type="Proteomes" id="UP000006056"/>
    </source>
</evidence>
<dbReference type="eggNOG" id="COG0457">
    <property type="taxonomic scope" value="Bacteria"/>
</dbReference>
<proteinExistence type="predicted"/>
<dbReference type="SMART" id="SM00862">
    <property type="entry name" value="Trans_reg_C"/>
    <property type="match status" value="1"/>
</dbReference>
<feature type="DNA-binding region" description="OmpR/PhoB-type" evidence="4">
    <location>
        <begin position="1"/>
        <end position="98"/>
    </location>
</feature>
<evidence type="ECO:0000256" key="5">
    <source>
        <dbReference type="SAM" id="MobiDB-lite"/>
    </source>
</evidence>
<dbReference type="SUPFAM" id="SSF48452">
    <property type="entry name" value="TPR-like"/>
    <property type="match status" value="2"/>
</dbReference>
<feature type="domain" description="OmpR/PhoB-type" evidence="6">
    <location>
        <begin position="1"/>
        <end position="98"/>
    </location>
</feature>
<dbReference type="eggNOG" id="COG3710">
    <property type="taxonomic scope" value="Bacteria"/>
</dbReference>
<dbReference type="Proteomes" id="UP000006056">
    <property type="component" value="Chromosome"/>
</dbReference>
<evidence type="ECO:0000256" key="2">
    <source>
        <dbReference type="ARBA" id="ARBA00022803"/>
    </source>
</evidence>
<keyword evidence="2" id="KW-0802">TPR repeat</keyword>
<dbReference type="PANTHER" id="PTHR44858:SF1">
    <property type="entry name" value="UDP-N-ACETYLGLUCOSAMINE--PEPTIDE N-ACETYLGLUCOSAMINYLTRANSFERASE SPINDLY-RELATED"/>
    <property type="match status" value="1"/>
</dbReference>
<dbReference type="GO" id="GO:0003677">
    <property type="term" value="F:DNA binding"/>
    <property type="evidence" value="ECO:0007669"/>
    <property type="project" value="UniProtKB-UniRule"/>
</dbReference>
<dbReference type="InterPro" id="IPR016032">
    <property type="entry name" value="Sig_transdc_resp-reg_C-effctor"/>
</dbReference>
<dbReference type="GO" id="GO:0006355">
    <property type="term" value="P:regulation of DNA-templated transcription"/>
    <property type="evidence" value="ECO:0007669"/>
    <property type="project" value="InterPro"/>
</dbReference>
<evidence type="ECO:0000313" key="7">
    <source>
        <dbReference type="EMBL" id="AFL89172.1"/>
    </source>
</evidence>
<dbReference type="InterPro" id="IPR050498">
    <property type="entry name" value="Ycf3"/>
</dbReference>
<evidence type="ECO:0000256" key="1">
    <source>
        <dbReference type="ARBA" id="ARBA00022737"/>
    </source>
</evidence>
<evidence type="ECO:0000256" key="3">
    <source>
        <dbReference type="ARBA" id="ARBA00023125"/>
    </source>
</evidence>
<dbReference type="GO" id="GO:0009279">
    <property type="term" value="C:cell outer membrane"/>
    <property type="evidence" value="ECO:0007669"/>
    <property type="project" value="TreeGrafter"/>
</dbReference>
<dbReference type="InterPro" id="IPR036388">
    <property type="entry name" value="WH-like_DNA-bd_sf"/>
</dbReference>
<dbReference type="CDD" id="cd00383">
    <property type="entry name" value="trans_reg_C"/>
    <property type="match status" value="1"/>
</dbReference>
<keyword evidence="8" id="KW-1185">Reference proteome</keyword>
<keyword evidence="3 4" id="KW-0238">DNA-binding</keyword>
<feature type="compositionally biased region" description="Low complexity" evidence="5">
    <location>
        <begin position="127"/>
        <end position="142"/>
    </location>
</feature>
<dbReference type="KEGG" id="trs:Terro_2937"/>
<organism evidence="7 8">
    <name type="scientific">Terriglobus roseus (strain DSM 18391 / NRRL B-41598 / KBS 63)</name>
    <dbReference type="NCBI Taxonomy" id="926566"/>
    <lineage>
        <taxon>Bacteria</taxon>
        <taxon>Pseudomonadati</taxon>
        <taxon>Acidobacteriota</taxon>
        <taxon>Terriglobia</taxon>
        <taxon>Terriglobales</taxon>
        <taxon>Acidobacteriaceae</taxon>
        <taxon>Terriglobus</taxon>
    </lineage>
</organism>
<dbReference type="Pfam" id="PF00486">
    <property type="entry name" value="Trans_reg_C"/>
    <property type="match status" value="1"/>
</dbReference>
<dbReference type="AlphaFoldDB" id="I3ZIV4"/>
<dbReference type="RefSeq" id="WP_014786436.1">
    <property type="nucleotide sequence ID" value="NC_018014.1"/>
</dbReference>
<dbReference type="GO" id="GO:0000160">
    <property type="term" value="P:phosphorelay signal transduction system"/>
    <property type="evidence" value="ECO:0007669"/>
    <property type="project" value="InterPro"/>
</dbReference>
<dbReference type="Gene3D" id="3.40.50.10610">
    <property type="entry name" value="ABC-type transport auxiliary lipoprotein component"/>
    <property type="match status" value="1"/>
</dbReference>
<evidence type="ECO:0000259" key="6">
    <source>
        <dbReference type="PROSITE" id="PS51755"/>
    </source>
</evidence>
<gene>
    <name evidence="7" type="ordered locus">Terro_2937</name>
</gene>
<dbReference type="SUPFAM" id="SSF46894">
    <property type="entry name" value="C-terminal effector domain of the bipartite response regulators"/>
    <property type="match status" value="1"/>
</dbReference>
<evidence type="ECO:0000256" key="4">
    <source>
        <dbReference type="PROSITE-ProRule" id="PRU01091"/>
    </source>
</evidence>
<reference evidence="7 8" key="1">
    <citation type="submission" date="2012-06" db="EMBL/GenBank/DDBJ databases">
        <title>Complete genome of Terriglobus roseus DSM 18391.</title>
        <authorList>
            <consortium name="US DOE Joint Genome Institute (JGI-PGF)"/>
            <person name="Lucas S."/>
            <person name="Copeland A."/>
            <person name="Lapidus A."/>
            <person name="Glavina del Rio T."/>
            <person name="Dalin E."/>
            <person name="Tice H."/>
            <person name="Bruce D."/>
            <person name="Goodwin L."/>
            <person name="Pitluck S."/>
            <person name="Peters L."/>
            <person name="Mikhailova N."/>
            <person name="Munk A.C.C."/>
            <person name="Kyrpides N."/>
            <person name="Mavromatis K."/>
            <person name="Ivanova N."/>
            <person name="Brettin T."/>
            <person name="Detter J.C."/>
            <person name="Han C."/>
            <person name="Larimer F."/>
            <person name="Land M."/>
            <person name="Hauser L."/>
            <person name="Markowitz V."/>
            <person name="Cheng J.-F."/>
            <person name="Hugenholtz P."/>
            <person name="Woyke T."/>
            <person name="Wu D."/>
            <person name="Brambilla E."/>
            <person name="Klenk H.-P."/>
            <person name="Eisen J.A."/>
        </authorList>
    </citation>
    <scope>NUCLEOTIDE SEQUENCE [LARGE SCALE GENOMIC DNA]</scope>
    <source>
        <strain evidence="8">DSM 18391 / NRRL B-41598 / KBS 63</strain>
    </source>
</reference>
<dbReference type="Gene3D" id="1.25.40.10">
    <property type="entry name" value="Tetratricopeptide repeat domain"/>
    <property type="match status" value="3"/>
</dbReference>
<dbReference type="PANTHER" id="PTHR44858">
    <property type="entry name" value="TETRATRICOPEPTIDE REPEAT PROTEIN 6"/>
    <property type="match status" value="1"/>
</dbReference>
<dbReference type="EMBL" id="CP003379">
    <property type="protein sequence ID" value="AFL89172.1"/>
    <property type="molecule type" value="Genomic_DNA"/>
</dbReference>
<sequence>MFYCFDKFELSEQEFSLRRDGQRIAIEPRALRVLLVLVGSQGKLLEKKTLLEAVWKDTYVEETTLTRAIAVIRKHLEDDPRAPRYIETIPTRGYRFIAPVEIRPSSADPAMTVLSSTVVADPGASDAVAKPTPSTAPSTVAPLQAPESRAAKKQKTATRILTAFVFGAVALGAFLVQRRSRGASLSTKDTIVLADFTNTTEDHAFDDALRQGMLVQLEQSPVLRLASDSQIRNTLKMMGLHTDAVLTPEAAREVCQRIAGTVVLNGSIHRLGKEYVIGLQARRCSTGEQLDAEQVQVARKEDALNALSQIATRFRTRIGEASGTIHDLDTPLAEATTPSLDALRAFSRGIGNFNTKGSAAAVPLFQQATELDPAFAEAHVWLGRMYADLGQEAASIQSTQKAYGLRERASYRERLSIDVSYELLVTGNLEKAKAACEAWIQMYPRDVYPRAFLSAIVYPAYGQYDRALKEATDSMTVDPDFVVGYRNAAVNLIALNRVGEAEQILQQAAQRKLFLPGFVSTAYRMAFLKGDENAMKRASDSAPTNPWLLHYRAATQAQAGKMTQARPLQEQAVGITRRGQRQETEAELTVAQATTDVLYGYPEAAVKEARASLLLSTARSVEYSAALVLAMTKHDDEALRLIADLRRRFPEDTLVRYEYLPTIQAALALGHNQPQQAIDLLQPTSQFEVSLPLNAVYLRGLSFLAMGKAPQAAAEFQKIVDHPGLVLCDPLLNLAQINLARAYVAQGKREDARANYQKLLQRLSGADAGLPILQQVTREQSRVL</sequence>
<dbReference type="PROSITE" id="PS51755">
    <property type="entry name" value="OMPR_PHOB"/>
    <property type="match status" value="1"/>
</dbReference>
<dbReference type="OrthoDB" id="102505at2"/>
<accession>I3ZIV4</accession>
<dbReference type="GO" id="GO:0046813">
    <property type="term" value="P:receptor-mediated virion attachment to host cell"/>
    <property type="evidence" value="ECO:0007669"/>
    <property type="project" value="TreeGrafter"/>
</dbReference>
<dbReference type="HOGENOM" id="CLU_361219_0_0_0"/>
<dbReference type="STRING" id="926566.Terro_2937"/>
<feature type="region of interest" description="Disordered" evidence="5">
    <location>
        <begin position="124"/>
        <end position="149"/>
    </location>
</feature>